<organism evidence="1 2">
    <name type="scientific">Entomophthora muscae</name>
    <dbReference type="NCBI Taxonomy" id="34485"/>
    <lineage>
        <taxon>Eukaryota</taxon>
        <taxon>Fungi</taxon>
        <taxon>Fungi incertae sedis</taxon>
        <taxon>Zoopagomycota</taxon>
        <taxon>Entomophthoromycotina</taxon>
        <taxon>Entomophthoromycetes</taxon>
        <taxon>Entomophthorales</taxon>
        <taxon>Entomophthoraceae</taxon>
        <taxon>Entomophthora</taxon>
    </lineage>
</organism>
<accession>A0ACC2RX71</accession>
<reference evidence="1" key="1">
    <citation type="submission" date="2022-04" db="EMBL/GenBank/DDBJ databases">
        <title>Genome of the entomopathogenic fungus Entomophthora muscae.</title>
        <authorList>
            <person name="Elya C."/>
            <person name="Lovett B.R."/>
            <person name="Lee E."/>
            <person name="Macias A.M."/>
            <person name="Hajek A.E."/>
            <person name="De Bivort B.L."/>
            <person name="Kasson M.T."/>
            <person name="De Fine Licht H.H."/>
            <person name="Stajich J.E."/>
        </authorList>
    </citation>
    <scope>NUCLEOTIDE SEQUENCE</scope>
    <source>
        <strain evidence="1">Berkeley</strain>
    </source>
</reference>
<proteinExistence type="predicted"/>
<keyword evidence="2" id="KW-1185">Reference proteome</keyword>
<evidence type="ECO:0000313" key="2">
    <source>
        <dbReference type="Proteomes" id="UP001165960"/>
    </source>
</evidence>
<sequence>MALTNSYSLTFLYSQLAENPLNWGLFGLVSLLILTVYNTEDPDRHVSPPSHPSTIVFKSYTPQELSYFNGEEGKPIYMGVRGNIFDVTSGRNFYGPGGPYENFAGRDASRGLALNSFDPEVLTPLDAPIDSLDNLSNEEKTSLDDWESHFSLKYTIIGKLIPPKN</sequence>
<name>A0ACC2RX71_9FUNG</name>
<protein>
    <submittedName>
        <fullName evidence="1">Dihydrodipicolinate synthase</fullName>
    </submittedName>
</protein>
<dbReference type="EMBL" id="QTSX02006431">
    <property type="protein sequence ID" value="KAJ9054650.1"/>
    <property type="molecule type" value="Genomic_DNA"/>
</dbReference>
<dbReference type="Proteomes" id="UP001165960">
    <property type="component" value="Unassembled WGS sequence"/>
</dbReference>
<evidence type="ECO:0000313" key="1">
    <source>
        <dbReference type="EMBL" id="KAJ9054650.1"/>
    </source>
</evidence>
<gene>
    <name evidence="1" type="primary">DAP1_1</name>
    <name evidence="1" type="ORF">DSO57_1011881</name>
</gene>
<comment type="caution">
    <text evidence="1">The sequence shown here is derived from an EMBL/GenBank/DDBJ whole genome shotgun (WGS) entry which is preliminary data.</text>
</comment>